<gene>
    <name evidence="4" type="ORF">SPV1_07486</name>
</gene>
<dbReference type="PANTHER" id="PTHR23416:SF78">
    <property type="entry name" value="LIPOPOLYSACCHARIDE BIOSYNTHESIS O-ACETYL TRANSFERASE WBBJ-RELATED"/>
    <property type="match status" value="1"/>
</dbReference>
<dbReference type="AlphaFoldDB" id="Q0EZA5"/>
<dbReference type="Gene3D" id="2.160.10.10">
    <property type="entry name" value="Hexapeptide repeat proteins"/>
    <property type="match status" value="1"/>
</dbReference>
<dbReference type="InterPro" id="IPR001451">
    <property type="entry name" value="Hexapep"/>
</dbReference>
<dbReference type="InterPro" id="IPR011004">
    <property type="entry name" value="Trimer_LpxA-like_sf"/>
</dbReference>
<dbReference type="EMBL" id="AATS01000007">
    <property type="protein sequence ID" value="EAU54519.1"/>
    <property type="molecule type" value="Genomic_DNA"/>
</dbReference>
<dbReference type="InterPro" id="IPR018357">
    <property type="entry name" value="Hexapep_transf_CS"/>
</dbReference>
<dbReference type="STRING" id="314344.AL013_00505"/>
<dbReference type="Pfam" id="PF00132">
    <property type="entry name" value="Hexapep"/>
    <property type="match status" value="1"/>
</dbReference>
<dbReference type="InParanoid" id="Q0EZA5"/>
<evidence type="ECO:0000313" key="5">
    <source>
        <dbReference type="Proteomes" id="UP000005297"/>
    </source>
</evidence>
<name>Q0EZA5_9PROT</name>
<proteinExistence type="predicted"/>
<dbReference type="GO" id="GO:0016746">
    <property type="term" value="F:acyltransferase activity"/>
    <property type="evidence" value="ECO:0007669"/>
    <property type="project" value="UniProtKB-KW"/>
</dbReference>
<dbReference type="SUPFAM" id="SSF51161">
    <property type="entry name" value="Trimeric LpxA-like enzymes"/>
    <property type="match status" value="1"/>
</dbReference>
<dbReference type="InterPro" id="IPR051159">
    <property type="entry name" value="Hexapeptide_acetyltransf"/>
</dbReference>
<evidence type="ECO:0000313" key="4">
    <source>
        <dbReference type="EMBL" id="EAU54519.1"/>
    </source>
</evidence>
<evidence type="ECO:0000256" key="2">
    <source>
        <dbReference type="ARBA" id="ARBA00022737"/>
    </source>
</evidence>
<accession>Q0EZA5</accession>
<sequence length="202" mass="21659">MSAGRLKTWLRALALLRFPETLRFLGEKRLELLELESIRKQWPTAKLADGLVITAYQPERLRLGEHVSLCSGTVLAFGDESNGYGRVSIGDGTWIGQYNNLRACGDGDIHIGNHCLISQFCTLVGSNHKIGRDKPILEQGPDLSRLGIVIGDDVWLGAGVTVMPGINIGTGAVVGANAVVTKDVQAYDIVAGVPAVKIGERA</sequence>
<organism evidence="4 5">
    <name type="scientific">Mariprofundus ferrooxydans PV-1</name>
    <dbReference type="NCBI Taxonomy" id="314345"/>
    <lineage>
        <taxon>Bacteria</taxon>
        <taxon>Pseudomonadati</taxon>
        <taxon>Pseudomonadota</taxon>
        <taxon>Candidatius Mariprofundia</taxon>
        <taxon>Mariprofundales</taxon>
        <taxon>Mariprofundaceae</taxon>
        <taxon>Mariprofundus</taxon>
    </lineage>
</organism>
<protein>
    <submittedName>
        <fullName evidence="4">Putative acyl transferase</fullName>
    </submittedName>
</protein>
<keyword evidence="2" id="KW-0677">Repeat</keyword>
<evidence type="ECO:0000256" key="3">
    <source>
        <dbReference type="ARBA" id="ARBA00023315"/>
    </source>
</evidence>
<dbReference type="CDD" id="cd04647">
    <property type="entry name" value="LbH_MAT_like"/>
    <property type="match status" value="1"/>
</dbReference>
<comment type="caution">
    <text evidence="4">The sequence shown here is derived from an EMBL/GenBank/DDBJ whole genome shotgun (WGS) entry which is preliminary data.</text>
</comment>
<keyword evidence="5" id="KW-1185">Reference proteome</keyword>
<dbReference type="HOGENOM" id="CLU_051638_7_0_0"/>
<dbReference type="OrthoDB" id="9815592at2"/>
<dbReference type="Proteomes" id="UP000005297">
    <property type="component" value="Unassembled WGS sequence"/>
</dbReference>
<keyword evidence="3" id="KW-0012">Acyltransferase</keyword>
<keyword evidence="1 4" id="KW-0808">Transferase</keyword>
<dbReference type="RefSeq" id="WP_009849021.1">
    <property type="nucleotide sequence ID" value="NZ_DS022294.1"/>
</dbReference>
<dbReference type="PROSITE" id="PS00101">
    <property type="entry name" value="HEXAPEP_TRANSFERASES"/>
    <property type="match status" value="1"/>
</dbReference>
<evidence type="ECO:0000256" key="1">
    <source>
        <dbReference type="ARBA" id="ARBA00022679"/>
    </source>
</evidence>
<dbReference type="PANTHER" id="PTHR23416">
    <property type="entry name" value="SIALIC ACID SYNTHASE-RELATED"/>
    <property type="match status" value="1"/>
</dbReference>
<dbReference type="eggNOG" id="COG0110">
    <property type="taxonomic scope" value="Bacteria"/>
</dbReference>
<reference evidence="4 5" key="1">
    <citation type="submission" date="2006-09" db="EMBL/GenBank/DDBJ databases">
        <authorList>
            <person name="Emerson D."/>
            <person name="Ferriera S."/>
            <person name="Johnson J."/>
            <person name="Kravitz S."/>
            <person name="Halpern A."/>
            <person name="Remington K."/>
            <person name="Beeson K."/>
            <person name="Tran B."/>
            <person name="Rogers Y.-H."/>
            <person name="Friedman R."/>
            <person name="Venter J.C."/>
        </authorList>
    </citation>
    <scope>NUCLEOTIDE SEQUENCE [LARGE SCALE GENOMIC DNA]</scope>
    <source>
        <strain evidence="4 5">PV-1</strain>
    </source>
</reference>